<dbReference type="GO" id="GO:0005737">
    <property type="term" value="C:cytoplasm"/>
    <property type="evidence" value="ECO:0007669"/>
    <property type="project" value="TreeGrafter"/>
</dbReference>
<dbReference type="SUPFAM" id="SSF48371">
    <property type="entry name" value="ARM repeat"/>
    <property type="match status" value="1"/>
</dbReference>
<keyword evidence="6" id="KW-0677">Repeat</keyword>
<evidence type="ECO:0000256" key="1">
    <source>
        <dbReference type="ARBA" id="ARBA00004123"/>
    </source>
</evidence>
<dbReference type="Pfam" id="PF24140">
    <property type="entry name" value="TPR_TNPO3_IPO13_3rd"/>
    <property type="match status" value="1"/>
</dbReference>
<dbReference type="GO" id="GO:0005634">
    <property type="term" value="C:nucleus"/>
    <property type="evidence" value="ECO:0007669"/>
    <property type="project" value="UniProtKB-SubCell"/>
</dbReference>
<dbReference type="STRING" id="32264.T1L1H4"/>
<dbReference type="HOGENOM" id="CLU_005996_3_0_1"/>
<dbReference type="InterPro" id="IPR016024">
    <property type="entry name" value="ARM-type_fold"/>
</dbReference>
<sequence>MFDQQPTGQQQCPVIEPTVENIEMLIYELYYCGERNVFANKQLTLFQNSKESWDFCWLLLLPNKPVEVQHFGASCVHHKIAKCWQELDNNEEIKIALRTKLLDTLCKYMMDGNLRIVQTKLCVALSSYVIRTINNCWPTAVCDLIENLHPGKLSHIPVSKVINTLVEILTVIPEEFNSTNMSYTEKPIIRQLFIQSIDHVFSVIKTVMEQVSLGADVKHMAIKCFSNWSQNFGSLILSDLHDTILNLILNEISNEELSVCCVEAITNIYSHPEMHRYPNTVLKLIDKIIRFEDLLNSSIKDQNMFLSGTLYNLYISIGETHSRLLLNTIIDREQCRENILKLLRIILQCSATAGYYPIDETCSEQAFNFWYTFQDDIIGSEQEKIPAFLALFNPLYHSLIDTLLVKVQYPPDSVYSNDWTSEDKESFRCYRQDIGDCLMYCYNMLRVSMLSSLMSHFTLSLNHMNQSLTTGSDKPWQYLEAVMFAFSSIAENVDITESVYITKLFESLNLIPFNQLKSPRLIATIMEMFGSYCEWIYNHPEFLPGVLSLLLMGLKSDHIAIVTSTMALKDITRECQPLMVPYAHQLLTACEESLRQESPLASKERSRLMCTIGQVLTVMPHDYVMNYLNVILPPILHSLQESLDPKISTCSNLPSVRNMVVAQINMLTMLFATLDPDFKQVEPEQNEQIKVRFKEEKREIHPGFPVFKEILPLLNGVVTKWSADEAVIDAVSDCFKRSLANLLDHVKPLVMDIISMINSVYSISFQPSLLDILKQIMILFGTDSDLQPYLIPFYGQICNLTVAHCADVRQNSSLIEYFYSVAGLIMKKVSIVHKSMDIDSLSMFQCAMAALIAAEKPTVRAVTSFITEFINKSRDQEQLQRIILSEGESLVGQVLNVIGGDCSPRINVDLMSDILVALNQKYPEYITRWLSVYVNKQDFPTAKASIGAKEQFVKSVLREKRSKRKIKEIVNEFSLICRGLIGTEYAQQQIKLPY</sequence>
<dbReference type="InterPro" id="IPR011989">
    <property type="entry name" value="ARM-like"/>
</dbReference>
<reference evidence="11" key="1">
    <citation type="submission" date="2011-08" db="EMBL/GenBank/DDBJ databases">
        <authorList>
            <person name="Rombauts S."/>
        </authorList>
    </citation>
    <scope>NUCLEOTIDE SEQUENCE</scope>
    <source>
        <strain evidence="11">London</strain>
    </source>
</reference>
<dbReference type="GO" id="GO:0006606">
    <property type="term" value="P:protein import into nucleus"/>
    <property type="evidence" value="ECO:0007669"/>
    <property type="project" value="TreeGrafter"/>
</dbReference>
<gene>
    <name evidence="10" type="primary">107369264</name>
</gene>
<dbReference type="InterPro" id="IPR040520">
    <property type="entry name" value="Importin_rep_3"/>
</dbReference>
<evidence type="ECO:0000259" key="9">
    <source>
        <dbReference type="SMART" id="SM00913"/>
    </source>
</evidence>
<dbReference type="InterPro" id="IPR057942">
    <property type="entry name" value="TPR_TNPO3_IPO13_3rd"/>
</dbReference>
<feature type="domain" description="Importin N-terminal" evidence="9">
    <location>
        <begin position="39"/>
        <end position="107"/>
    </location>
</feature>
<dbReference type="Pfam" id="PF08389">
    <property type="entry name" value="Xpo1"/>
    <property type="match status" value="1"/>
</dbReference>
<dbReference type="EMBL" id="CAEY01000898">
    <property type="status" value="NOT_ANNOTATED_CDS"/>
    <property type="molecule type" value="Genomic_DNA"/>
</dbReference>
<keyword evidence="7" id="KW-0653">Protein transport</keyword>
<proteinExistence type="inferred from homology"/>
<dbReference type="PANTHER" id="PTHR12363:SF33">
    <property type="entry name" value="IMPORTIN-13"/>
    <property type="match status" value="1"/>
</dbReference>
<comment type="subcellular location">
    <subcellularLocation>
        <location evidence="1">Nucleus</location>
    </subcellularLocation>
</comment>
<dbReference type="PANTHER" id="PTHR12363">
    <property type="entry name" value="TRANSPORTIN 3 AND IMPORTIN 13"/>
    <property type="match status" value="1"/>
</dbReference>
<protein>
    <recommendedName>
        <fullName evidence="4">Importin-13</fullName>
    </recommendedName>
</protein>
<name>T1L1H4_TETUR</name>
<dbReference type="InterPro" id="IPR001494">
    <property type="entry name" value="Importin-beta_N"/>
</dbReference>
<dbReference type="Pfam" id="PF24139">
    <property type="entry name" value="TPR_TNPO3_IPO13_4th"/>
    <property type="match status" value="1"/>
</dbReference>
<dbReference type="Proteomes" id="UP000015104">
    <property type="component" value="Unassembled WGS sequence"/>
</dbReference>
<accession>T1L1H4</accession>
<evidence type="ECO:0000313" key="10">
    <source>
        <dbReference type="EnsemblMetazoa" id="tetur31g01770.1"/>
    </source>
</evidence>
<evidence type="ECO:0000313" key="11">
    <source>
        <dbReference type="Proteomes" id="UP000015104"/>
    </source>
</evidence>
<dbReference type="OMA" id="KYPAEMA"/>
<reference evidence="10" key="2">
    <citation type="submission" date="2015-06" db="UniProtKB">
        <authorList>
            <consortium name="EnsemblMetazoa"/>
        </authorList>
    </citation>
    <scope>IDENTIFICATION</scope>
</reference>
<comment type="subunit">
    <text evidence="3">Interacts with UBC9, RAN, RBM8A, eIF-1A and PAX6.</text>
</comment>
<evidence type="ECO:0000256" key="8">
    <source>
        <dbReference type="ARBA" id="ARBA00023242"/>
    </source>
</evidence>
<dbReference type="OrthoDB" id="2016913at2759"/>
<evidence type="ECO:0000256" key="7">
    <source>
        <dbReference type="ARBA" id="ARBA00022927"/>
    </source>
</evidence>
<organism evidence="10 11">
    <name type="scientific">Tetranychus urticae</name>
    <name type="common">Two-spotted spider mite</name>
    <dbReference type="NCBI Taxonomy" id="32264"/>
    <lineage>
        <taxon>Eukaryota</taxon>
        <taxon>Metazoa</taxon>
        <taxon>Ecdysozoa</taxon>
        <taxon>Arthropoda</taxon>
        <taxon>Chelicerata</taxon>
        <taxon>Arachnida</taxon>
        <taxon>Acari</taxon>
        <taxon>Acariformes</taxon>
        <taxon>Trombidiformes</taxon>
        <taxon>Prostigmata</taxon>
        <taxon>Eleutherengona</taxon>
        <taxon>Raphignathae</taxon>
        <taxon>Tetranychoidea</taxon>
        <taxon>Tetranychidae</taxon>
        <taxon>Tetranychus</taxon>
    </lineage>
</organism>
<dbReference type="InterPro" id="IPR040709">
    <property type="entry name" value="Importin_rep_1"/>
</dbReference>
<dbReference type="InterPro" id="IPR013598">
    <property type="entry name" value="Exportin-1/Importin-b-like"/>
</dbReference>
<dbReference type="Pfam" id="PF03810">
    <property type="entry name" value="IBN_N"/>
    <property type="match status" value="1"/>
</dbReference>
<dbReference type="GO" id="GO:0031267">
    <property type="term" value="F:small GTPase binding"/>
    <property type="evidence" value="ECO:0007669"/>
    <property type="project" value="InterPro"/>
</dbReference>
<evidence type="ECO:0000256" key="4">
    <source>
        <dbReference type="ARBA" id="ARBA00016020"/>
    </source>
</evidence>
<dbReference type="KEGG" id="tut:107369264"/>
<evidence type="ECO:0000256" key="2">
    <source>
        <dbReference type="ARBA" id="ARBA00007991"/>
    </source>
</evidence>
<keyword evidence="11" id="KW-1185">Reference proteome</keyword>
<dbReference type="InterPro" id="IPR058537">
    <property type="entry name" value="TPR_TNPO3_IPO13_4th"/>
</dbReference>
<evidence type="ECO:0000256" key="3">
    <source>
        <dbReference type="ARBA" id="ARBA00011422"/>
    </source>
</evidence>
<comment type="similarity">
    <text evidence="2">Belongs to the importin beta family.</text>
</comment>
<dbReference type="eggNOG" id="KOG2022">
    <property type="taxonomic scope" value="Eukaryota"/>
</dbReference>
<dbReference type="Pfam" id="PF18773">
    <property type="entry name" value="Importin_rep"/>
    <property type="match status" value="1"/>
</dbReference>
<dbReference type="SMART" id="SM00913">
    <property type="entry name" value="IBN_N"/>
    <property type="match status" value="1"/>
</dbReference>
<dbReference type="EnsemblMetazoa" id="tetur31g01770.1">
    <property type="protein sequence ID" value="tetur31g01770.1"/>
    <property type="gene ID" value="tetur31g01770"/>
</dbReference>
<dbReference type="AlphaFoldDB" id="T1L1H4"/>
<evidence type="ECO:0000256" key="6">
    <source>
        <dbReference type="ARBA" id="ARBA00022737"/>
    </source>
</evidence>
<dbReference type="Pfam" id="PF18806">
    <property type="entry name" value="Importin_rep_3"/>
    <property type="match status" value="1"/>
</dbReference>
<dbReference type="Gene3D" id="1.25.10.10">
    <property type="entry name" value="Leucine-rich Repeat Variant"/>
    <property type="match status" value="1"/>
</dbReference>
<keyword evidence="8" id="KW-0539">Nucleus</keyword>
<dbReference type="InterPro" id="IPR051345">
    <property type="entry name" value="Importin_beta-like_NTR"/>
</dbReference>
<evidence type="ECO:0000256" key="5">
    <source>
        <dbReference type="ARBA" id="ARBA00022448"/>
    </source>
</evidence>
<keyword evidence="5" id="KW-0813">Transport</keyword>